<dbReference type="GO" id="GO:0005634">
    <property type="term" value="C:nucleus"/>
    <property type="evidence" value="ECO:0007669"/>
    <property type="project" value="UniProtKB-SubCell"/>
</dbReference>
<feature type="non-terminal residue" evidence="5">
    <location>
        <position position="411"/>
    </location>
</feature>
<feature type="region of interest" description="Disordered" evidence="4">
    <location>
        <begin position="51"/>
        <end position="71"/>
    </location>
</feature>
<comment type="subcellular location">
    <subcellularLocation>
        <location evidence="1">Nucleus</location>
    </subcellularLocation>
</comment>
<dbReference type="CDD" id="cd22965">
    <property type="entry name" value="DD_DPY30_SDC1"/>
    <property type="match status" value="1"/>
</dbReference>
<dbReference type="EMBL" id="JAAPAO010001093">
    <property type="protein sequence ID" value="KAF4651257.1"/>
    <property type="molecule type" value="Genomic_DNA"/>
</dbReference>
<evidence type="ECO:0000256" key="2">
    <source>
        <dbReference type="ARBA" id="ARBA00010849"/>
    </source>
</evidence>
<name>A0A7J6KWG4_PERCH</name>
<dbReference type="AlphaFoldDB" id="A0A7J6KWG4"/>
<comment type="similarity">
    <text evidence="2">Belongs to the dpy-30 family.</text>
</comment>
<dbReference type="Pfam" id="PF05186">
    <property type="entry name" value="Dpy-30"/>
    <property type="match status" value="1"/>
</dbReference>
<dbReference type="InterPro" id="IPR007858">
    <property type="entry name" value="Dpy-30_motif"/>
</dbReference>
<proteinExistence type="inferred from homology"/>
<keyword evidence="3" id="KW-0539">Nucleus</keyword>
<keyword evidence="6" id="KW-1185">Reference proteome</keyword>
<accession>A0A7J6KWG4</accession>
<dbReference type="OrthoDB" id="417678at2759"/>
<organism evidence="5 6">
    <name type="scientific">Perkinsus chesapeaki</name>
    <name type="common">Clam parasite</name>
    <name type="synonym">Perkinsus andrewsi</name>
    <dbReference type="NCBI Taxonomy" id="330153"/>
    <lineage>
        <taxon>Eukaryota</taxon>
        <taxon>Sar</taxon>
        <taxon>Alveolata</taxon>
        <taxon>Perkinsozoa</taxon>
        <taxon>Perkinsea</taxon>
        <taxon>Perkinsida</taxon>
        <taxon>Perkinsidae</taxon>
        <taxon>Perkinsus</taxon>
    </lineage>
</organism>
<evidence type="ECO:0000313" key="6">
    <source>
        <dbReference type="Proteomes" id="UP000591131"/>
    </source>
</evidence>
<comment type="caution">
    <text evidence="5">The sequence shown here is derived from an EMBL/GenBank/DDBJ whole genome shotgun (WGS) entry which is preliminary data.</text>
</comment>
<evidence type="ECO:0000256" key="4">
    <source>
        <dbReference type="SAM" id="MobiDB-lite"/>
    </source>
</evidence>
<evidence type="ECO:0000256" key="3">
    <source>
        <dbReference type="ARBA" id="ARBA00023242"/>
    </source>
</evidence>
<evidence type="ECO:0000256" key="1">
    <source>
        <dbReference type="ARBA" id="ARBA00004123"/>
    </source>
</evidence>
<evidence type="ECO:0000313" key="5">
    <source>
        <dbReference type="EMBL" id="KAF4651257.1"/>
    </source>
</evidence>
<dbReference type="Proteomes" id="UP000591131">
    <property type="component" value="Unassembled WGS sequence"/>
</dbReference>
<reference evidence="5 6" key="1">
    <citation type="submission" date="2020-04" db="EMBL/GenBank/DDBJ databases">
        <title>Perkinsus chesapeaki whole genome sequence.</title>
        <authorList>
            <person name="Bogema D.R."/>
        </authorList>
    </citation>
    <scope>NUCLEOTIDE SEQUENCE [LARGE SCALE GENOMIC DNA]</scope>
    <source>
        <strain evidence="5">ATCC PRA-425</strain>
    </source>
</reference>
<feature type="region of interest" description="Disordered" evidence="4">
    <location>
        <begin position="180"/>
        <end position="202"/>
    </location>
</feature>
<sequence length="411" mass="46582">DIINNILLDFTTKKTSPGAKLRGEFDNLIKCCLSLPPSVRKGFGLPNKVNIRQSEADKEEKEEEESKEPPKEYELGIKTIFQYGLYSILPSFINMIIRLTQEKRDFALVLWDDITTTEDDDADDSTNLHTTIDMQYVIEELRLLCEGKHPMYCGKYKTNKVIINGDDSDTNEPILLFPHRRKQQQGSNGAKTAAAEKEEEAPIDANNNSIESESLMTEYRGYSDVYCGLVHEMIPEGRMVSIMEKNGEEEVRKILINTADTNIQHIYLGKARKVSKLTVMDVLTKLEIGLVVDDYMATKDEEYFNNIIYDAIQQHTDKLRREKEEGAAAAALGYNNNLDRSDKATSSLTPRSYLRQTVLPVLTPAINEVSRDRPKDPITYIAMYMLKHKEDGYSKVVDMNPSEPSTSSIAA</sequence>
<gene>
    <name evidence="5" type="ORF">FOL47_000519</name>
</gene>
<dbReference type="InterPro" id="IPR049629">
    <property type="entry name" value="DPY30_SDC1_DD"/>
</dbReference>
<dbReference type="Gene3D" id="1.20.890.10">
    <property type="entry name" value="cAMP-dependent protein kinase regulatory subunit, dimerization-anchoring domain"/>
    <property type="match status" value="1"/>
</dbReference>
<protein>
    <submittedName>
        <fullName evidence="5">Uncharacterized protein</fullName>
    </submittedName>
</protein>